<keyword evidence="3" id="KW-1185">Reference proteome</keyword>
<accession>A0A4Z1I486</accession>
<feature type="region of interest" description="Disordered" evidence="1">
    <location>
        <begin position="50"/>
        <end position="72"/>
    </location>
</feature>
<reference evidence="2 3" key="1">
    <citation type="submission" date="2017-12" db="EMBL/GenBank/DDBJ databases">
        <title>Comparative genomics of Botrytis spp.</title>
        <authorList>
            <person name="Valero-Jimenez C.A."/>
            <person name="Tapia P."/>
            <person name="Veloso J."/>
            <person name="Silva-Moreno E."/>
            <person name="Staats M."/>
            <person name="Valdes J.H."/>
            <person name="Van Kan J.A.L."/>
        </authorList>
    </citation>
    <scope>NUCLEOTIDE SEQUENCE [LARGE SCALE GENOMIC DNA]</scope>
    <source>
        <strain evidence="2 3">Be9601</strain>
    </source>
</reference>
<gene>
    <name evidence="2" type="ORF">BELL_1530g00010</name>
</gene>
<evidence type="ECO:0008006" key="4">
    <source>
        <dbReference type="Google" id="ProtNLM"/>
    </source>
</evidence>
<protein>
    <recommendedName>
        <fullName evidence="4">Amine oxidase domain-containing protein</fullName>
    </recommendedName>
</protein>
<dbReference type="STRING" id="278938.A0A4Z1I486"/>
<dbReference type="Pfam" id="PF13450">
    <property type="entry name" value="NAD_binding_8"/>
    <property type="match status" value="1"/>
</dbReference>
<evidence type="ECO:0000313" key="2">
    <source>
        <dbReference type="EMBL" id="TGO54272.1"/>
    </source>
</evidence>
<name>A0A4Z1I486_9HELO</name>
<dbReference type="InterPro" id="IPR036188">
    <property type="entry name" value="FAD/NAD-bd_sf"/>
</dbReference>
<feature type="region of interest" description="Disordered" evidence="1">
    <location>
        <begin position="1"/>
        <end position="32"/>
    </location>
</feature>
<dbReference type="OrthoDB" id="7777654at2759"/>
<organism evidence="2 3">
    <name type="scientific">Botrytis elliptica</name>
    <dbReference type="NCBI Taxonomy" id="278938"/>
    <lineage>
        <taxon>Eukaryota</taxon>
        <taxon>Fungi</taxon>
        <taxon>Dikarya</taxon>
        <taxon>Ascomycota</taxon>
        <taxon>Pezizomycotina</taxon>
        <taxon>Leotiomycetes</taxon>
        <taxon>Helotiales</taxon>
        <taxon>Sclerotiniaceae</taxon>
        <taxon>Botrytis</taxon>
    </lineage>
</organism>
<evidence type="ECO:0000256" key="1">
    <source>
        <dbReference type="SAM" id="MobiDB-lite"/>
    </source>
</evidence>
<dbReference type="EMBL" id="PQXM01001528">
    <property type="protein sequence ID" value="TGO54272.1"/>
    <property type="molecule type" value="Genomic_DNA"/>
</dbReference>
<dbReference type="AlphaFoldDB" id="A0A4Z1I486"/>
<dbReference type="Proteomes" id="UP000297229">
    <property type="component" value="Unassembled WGS sequence"/>
</dbReference>
<comment type="caution">
    <text evidence="2">The sequence shown here is derived from an EMBL/GenBank/DDBJ whole genome shotgun (WGS) entry which is preliminary data.</text>
</comment>
<dbReference type="Gene3D" id="3.50.50.60">
    <property type="entry name" value="FAD/NAD(P)-binding domain"/>
    <property type="match status" value="1"/>
</dbReference>
<evidence type="ECO:0000313" key="3">
    <source>
        <dbReference type="Proteomes" id="UP000297229"/>
    </source>
</evidence>
<sequence>MTERRPQSGIKPSYTKTEPSDTEIEPSDTEIPLRDRIARKLIRNSVATGLRKSKQSVDLKEPPPFKQQPTSNDVQHVGIVGAGVAGPYIALLLNELDIKYEILESSKRPGGRIFTKALELAPQGLHDYFDVSAMRFLRSPILQKTFECLSTSMSSLFRTI</sequence>
<dbReference type="SUPFAM" id="SSF51905">
    <property type="entry name" value="FAD/NAD(P)-binding domain"/>
    <property type="match status" value="1"/>
</dbReference>
<proteinExistence type="predicted"/>